<protein>
    <recommendedName>
        <fullName evidence="4">Secreted protein</fullName>
    </recommendedName>
</protein>
<evidence type="ECO:0008006" key="4">
    <source>
        <dbReference type="Google" id="ProtNLM"/>
    </source>
</evidence>
<dbReference type="Proteomes" id="UP000192366">
    <property type="component" value="Unassembled WGS sequence"/>
</dbReference>
<reference evidence="2 3" key="1">
    <citation type="submission" date="2017-02" db="EMBL/GenBank/DDBJ databases">
        <title>The new phylogeny of genus Mycobacterium.</title>
        <authorList>
            <person name="Tortoli E."/>
            <person name="Trovato A."/>
            <person name="Cirillo D.M."/>
        </authorList>
    </citation>
    <scope>NUCLEOTIDE SEQUENCE [LARGE SCALE GENOMIC DNA]</scope>
    <source>
        <strain evidence="2 3">DSM 45578</strain>
    </source>
</reference>
<evidence type="ECO:0000256" key="1">
    <source>
        <dbReference type="SAM" id="SignalP"/>
    </source>
</evidence>
<dbReference type="OrthoDB" id="4714749at2"/>
<organism evidence="2 3">
    <name type="scientific">Mycolicibacterium bacteremicum</name>
    <name type="common">Mycobacterium bacteremicum</name>
    <dbReference type="NCBI Taxonomy" id="564198"/>
    <lineage>
        <taxon>Bacteria</taxon>
        <taxon>Bacillati</taxon>
        <taxon>Actinomycetota</taxon>
        <taxon>Actinomycetes</taxon>
        <taxon>Mycobacteriales</taxon>
        <taxon>Mycobacteriaceae</taxon>
        <taxon>Mycolicibacterium</taxon>
    </lineage>
</organism>
<evidence type="ECO:0000313" key="3">
    <source>
        <dbReference type="Proteomes" id="UP000192366"/>
    </source>
</evidence>
<comment type="caution">
    <text evidence="2">The sequence shown here is derived from an EMBL/GenBank/DDBJ whole genome shotgun (WGS) entry which is preliminary data.</text>
</comment>
<proteinExistence type="predicted"/>
<feature type="signal peptide" evidence="1">
    <location>
        <begin position="1"/>
        <end position="22"/>
    </location>
</feature>
<gene>
    <name evidence="2" type="ORF">BST17_15355</name>
</gene>
<sequence>MRARVSVALTVAVLATAAPAQAEPPQPGTACTPELAGAATMPTGQSLPLVCAAGRWSAVTVPGDPSDRWVSYGPAMALHGEGLRNPNLAAGTWTATPLDPGTRCTATQQAVVSAGVVGEPLTAEGAPGRPLTVQVAPRLFDIVMTGHCLWTRNG</sequence>
<dbReference type="STRING" id="564198.BST17_15355"/>
<dbReference type="EMBL" id="MVHJ01000011">
    <property type="protein sequence ID" value="ORA04253.1"/>
    <property type="molecule type" value="Genomic_DNA"/>
</dbReference>
<keyword evidence="3" id="KW-1185">Reference proteome</keyword>
<dbReference type="RefSeq" id="WP_083059505.1">
    <property type="nucleotide sequence ID" value="NZ_JACKVM010000005.1"/>
</dbReference>
<keyword evidence="1" id="KW-0732">Signal</keyword>
<feature type="chain" id="PRO_5012281086" description="Secreted protein" evidence="1">
    <location>
        <begin position="23"/>
        <end position="154"/>
    </location>
</feature>
<dbReference type="AlphaFoldDB" id="A0A1W9YW13"/>
<evidence type="ECO:0000313" key="2">
    <source>
        <dbReference type="EMBL" id="ORA04253.1"/>
    </source>
</evidence>
<accession>A0A1W9YW13</accession>
<name>A0A1W9YW13_MYCBA</name>